<feature type="transmembrane region" description="Helical" evidence="1">
    <location>
        <begin position="424"/>
        <end position="442"/>
    </location>
</feature>
<comment type="caution">
    <text evidence="2">The sequence shown here is derived from an EMBL/GenBank/DDBJ whole genome shotgun (WGS) entry which is preliminary data.</text>
</comment>
<evidence type="ECO:0000313" key="2">
    <source>
        <dbReference type="EMBL" id="OXA42298.1"/>
    </source>
</evidence>
<evidence type="ECO:0000256" key="1">
    <source>
        <dbReference type="SAM" id="Phobius"/>
    </source>
</evidence>
<organism evidence="2 3">
    <name type="scientific">Folsomia candida</name>
    <name type="common">Springtail</name>
    <dbReference type="NCBI Taxonomy" id="158441"/>
    <lineage>
        <taxon>Eukaryota</taxon>
        <taxon>Metazoa</taxon>
        <taxon>Ecdysozoa</taxon>
        <taxon>Arthropoda</taxon>
        <taxon>Hexapoda</taxon>
        <taxon>Collembola</taxon>
        <taxon>Entomobryomorpha</taxon>
        <taxon>Isotomoidea</taxon>
        <taxon>Isotomidae</taxon>
        <taxon>Proisotominae</taxon>
        <taxon>Folsomia</taxon>
    </lineage>
</organism>
<accession>A0A226DBL7</accession>
<keyword evidence="1" id="KW-0812">Transmembrane</keyword>
<sequence length="461" mass="52956">MISPHLYFIVPHLSETYWYCNSCRDESSRLILLGQKEMANFDPVRFSVSQGTMGNIKGIEGSGTPEPGTGPADAEVCGSETYQRKPAGCFVTHFVLKFVAQKLNMTFALTDETLPENERFHLCMMCDPGSNFEEIRAFSPSVSFDNLKQLSIIYCQSRFKSLPATFSVLTKPLDKWVWFAILMVAMVISVIHKDVDFGLDVFWILMMQPLQKKWGKKFFLVLVMTNMLTAYYLDLVTTDLIKPGQERQVETGEELFSSGKFPLIINDLTFIPLLAEKMRIPFNLTRHKVKVVKSFNVRNIMTNPLRLLELLAEEEASFGFGGLKFYKPIVENGFQVRFKNVSCSTVKEQIETYHTRVFRMNLRDRVKSYFDRLAISGIPTFWGNVQYNNMFRFMMLEMFKNSSSEDVLPSKKPRPASLNSTQIVLFYVYLISVGVSVFVFVLEWKFNSFQVHVNVSAVNEL</sequence>
<name>A0A226DBL7_FOLCA</name>
<dbReference type="EMBL" id="LNIX01000026">
    <property type="protein sequence ID" value="OXA42298.1"/>
    <property type="molecule type" value="Genomic_DNA"/>
</dbReference>
<dbReference type="AlphaFoldDB" id="A0A226DBL7"/>
<dbReference type="Proteomes" id="UP000198287">
    <property type="component" value="Unassembled WGS sequence"/>
</dbReference>
<keyword evidence="1" id="KW-0472">Membrane</keyword>
<keyword evidence="3" id="KW-1185">Reference proteome</keyword>
<reference evidence="2 3" key="1">
    <citation type="submission" date="2015-12" db="EMBL/GenBank/DDBJ databases">
        <title>The genome of Folsomia candida.</title>
        <authorList>
            <person name="Faddeeva A."/>
            <person name="Derks M.F."/>
            <person name="Anvar Y."/>
            <person name="Smit S."/>
            <person name="Van Straalen N."/>
            <person name="Roelofs D."/>
        </authorList>
    </citation>
    <scope>NUCLEOTIDE SEQUENCE [LARGE SCALE GENOMIC DNA]</scope>
    <source>
        <strain evidence="2 3">VU population</strain>
        <tissue evidence="2">Whole body</tissue>
    </source>
</reference>
<proteinExistence type="predicted"/>
<keyword evidence="1" id="KW-1133">Transmembrane helix</keyword>
<gene>
    <name evidence="2" type="ORF">Fcan01_22880</name>
</gene>
<evidence type="ECO:0000313" key="3">
    <source>
        <dbReference type="Proteomes" id="UP000198287"/>
    </source>
</evidence>
<protein>
    <submittedName>
        <fullName evidence="2">Uncharacterized protein</fullName>
    </submittedName>
</protein>